<name>A0A8S5MF75_9CAUD</name>
<dbReference type="InterPro" id="IPR014883">
    <property type="entry name" value="VRR_NUC"/>
</dbReference>
<evidence type="ECO:0000259" key="4">
    <source>
        <dbReference type="SMART" id="SM00990"/>
    </source>
</evidence>
<dbReference type="InterPro" id="IPR011335">
    <property type="entry name" value="Restrct_endonuc-II-like"/>
</dbReference>
<proteinExistence type="predicted"/>
<protein>
    <submittedName>
        <fullName evidence="5">Nuclease</fullName>
    </submittedName>
</protein>
<dbReference type="EMBL" id="BK014889">
    <property type="protein sequence ID" value="DAD80866.1"/>
    <property type="molecule type" value="Genomic_DNA"/>
</dbReference>
<keyword evidence="3" id="KW-0378">Hydrolase</keyword>
<reference evidence="5" key="1">
    <citation type="journal article" date="2021" name="Proc. Natl. Acad. Sci. U.S.A.">
        <title>A Catalog of Tens of Thousands of Viruses from Human Metagenomes Reveals Hidden Associations with Chronic Diseases.</title>
        <authorList>
            <person name="Tisza M.J."/>
            <person name="Buck C.B."/>
        </authorList>
    </citation>
    <scope>NUCLEOTIDE SEQUENCE</scope>
    <source>
        <strain evidence="5">CtmAU6</strain>
    </source>
</reference>
<dbReference type="GO" id="GO:0004518">
    <property type="term" value="F:nuclease activity"/>
    <property type="evidence" value="ECO:0007669"/>
    <property type="project" value="UniProtKB-KW"/>
</dbReference>
<dbReference type="SUPFAM" id="SSF52980">
    <property type="entry name" value="Restriction endonuclease-like"/>
    <property type="match status" value="1"/>
</dbReference>
<sequence>MLEKQIEKYFTDKLKELGCIVWKFTSPGTAGVPDRIVIMPYGKVVFVELKAPNKSPREIQWERIKQLINHSVDVWVISSKDHVELFINEYSKEGDL</sequence>
<feature type="domain" description="VRR-NUC" evidence="4">
    <location>
        <begin position="1"/>
        <end position="81"/>
    </location>
</feature>
<evidence type="ECO:0000256" key="3">
    <source>
        <dbReference type="ARBA" id="ARBA00022801"/>
    </source>
</evidence>
<accession>A0A8S5MF75</accession>
<evidence type="ECO:0000256" key="2">
    <source>
        <dbReference type="ARBA" id="ARBA00022722"/>
    </source>
</evidence>
<dbReference type="Gene3D" id="3.40.1350.10">
    <property type="match status" value="1"/>
</dbReference>
<dbReference type="InterPro" id="IPR011856">
    <property type="entry name" value="tRNA_endonuc-like_dom_sf"/>
</dbReference>
<dbReference type="GO" id="GO:0016788">
    <property type="term" value="F:hydrolase activity, acting on ester bonds"/>
    <property type="evidence" value="ECO:0007669"/>
    <property type="project" value="InterPro"/>
</dbReference>
<dbReference type="SMART" id="SM00990">
    <property type="entry name" value="VRR_NUC"/>
    <property type="match status" value="1"/>
</dbReference>
<evidence type="ECO:0000256" key="1">
    <source>
        <dbReference type="ARBA" id="ARBA00001946"/>
    </source>
</evidence>
<comment type="cofactor">
    <cofactor evidence="1">
        <name>Mg(2+)</name>
        <dbReference type="ChEBI" id="CHEBI:18420"/>
    </cofactor>
</comment>
<dbReference type="GO" id="GO:0003676">
    <property type="term" value="F:nucleic acid binding"/>
    <property type="evidence" value="ECO:0007669"/>
    <property type="project" value="InterPro"/>
</dbReference>
<organism evidence="5">
    <name type="scientific">Siphoviridae sp. ctmAU6</name>
    <dbReference type="NCBI Taxonomy" id="2826451"/>
    <lineage>
        <taxon>Viruses</taxon>
        <taxon>Duplodnaviria</taxon>
        <taxon>Heunggongvirae</taxon>
        <taxon>Uroviricota</taxon>
        <taxon>Caudoviricetes</taxon>
    </lineage>
</organism>
<keyword evidence="2" id="KW-0540">Nuclease</keyword>
<evidence type="ECO:0000313" key="5">
    <source>
        <dbReference type="EMBL" id="DAD80866.1"/>
    </source>
</evidence>